<dbReference type="EMBL" id="CP017715">
    <property type="protein sequence ID" value="AOY88531.1"/>
    <property type="molecule type" value="Genomic_DNA"/>
</dbReference>
<dbReference type="STRING" id="1874317.BKP64_10340"/>
<evidence type="ECO:0000313" key="2">
    <source>
        <dbReference type="EMBL" id="AOY88531.1"/>
    </source>
</evidence>
<dbReference type="OrthoDB" id="6369153at2"/>
<protein>
    <recommendedName>
        <fullName evidence="4">Toxin CptA</fullName>
    </recommendedName>
</protein>
<dbReference type="Proteomes" id="UP000177445">
    <property type="component" value="Chromosome"/>
</dbReference>
<evidence type="ECO:0000313" key="3">
    <source>
        <dbReference type="Proteomes" id="UP000177445"/>
    </source>
</evidence>
<keyword evidence="1" id="KW-1133">Transmembrane helix</keyword>
<gene>
    <name evidence="2" type="ORF">BKP64_10340</name>
</gene>
<dbReference type="RefSeq" id="WP_070969428.1">
    <property type="nucleotide sequence ID" value="NZ_CP017715.1"/>
</dbReference>
<keyword evidence="1" id="KW-0472">Membrane</keyword>
<sequence>MSSRIELNLSRSVTVGVLAAVPWLVLLSFAVIAATGKIWLSAGIPIALTGALGQYRSSGMLQGKFAVGALRLDDEQLYAELSDGRLIPVSVSPASRIGSRLTLLKLCPVGTRVRTYSTILLADANGTHGNVPEAEFRRLRVWLRLGNSQPTSA</sequence>
<keyword evidence="1" id="KW-0812">Transmembrane</keyword>
<dbReference type="KEGG" id="msq:BKP64_10340"/>
<dbReference type="AlphaFoldDB" id="A0A1D9GLV0"/>
<evidence type="ECO:0000256" key="1">
    <source>
        <dbReference type="SAM" id="Phobius"/>
    </source>
</evidence>
<accession>A0A1D9GLV0</accession>
<name>A0A1D9GLV0_9GAMM</name>
<proteinExistence type="predicted"/>
<reference evidence="2 3" key="1">
    <citation type="submission" date="2016-10" db="EMBL/GenBank/DDBJ databases">
        <title>Marinobacter salinus sp. nov., a moderately halophilic bacterium isolated from a tidal flat environment.</title>
        <authorList>
            <person name="Park S.-J."/>
        </authorList>
    </citation>
    <scope>NUCLEOTIDE SEQUENCE [LARGE SCALE GENOMIC DNA]</scope>
    <source>
        <strain evidence="2 3">Hb8</strain>
    </source>
</reference>
<feature type="transmembrane region" description="Helical" evidence="1">
    <location>
        <begin position="12"/>
        <end position="32"/>
    </location>
</feature>
<keyword evidence="3" id="KW-1185">Reference proteome</keyword>
<organism evidence="2 3">
    <name type="scientific">Marinobacter salinus</name>
    <dbReference type="NCBI Taxonomy" id="1874317"/>
    <lineage>
        <taxon>Bacteria</taxon>
        <taxon>Pseudomonadati</taxon>
        <taxon>Pseudomonadota</taxon>
        <taxon>Gammaproteobacteria</taxon>
        <taxon>Pseudomonadales</taxon>
        <taxon>Marinobacteraceae</taxon>
        <taxon>Marinobacter</taxon>
    </lineage>
</organism>
<evidence type="ECO:0008006" key="4">
    <source>
        <dbReference type="Google" id="ProtNLM"/>
    </source>
</evidence>